<evidence type="ECO:0000313" key="2">
    <source>
        <dbReference type="EMBL" id="CAA9390891.1"/>
    </source>
</evidence>
<evidence type="ECO:0000256" key="1">
    <source>
        <dbReference type="SAM" id="MobiDB-lite"/>
    </source>
</evidence>
<feature type="compositionally biased region" description="Basic and acidic residues" evidence="1">
    <location>
        <begin position="84"/>
        <end position="98"/>
    </location>
</feature>
<name>A0A6J4NKR3_9BURK</name>
<feature type="compositionally biased region" description="Basic residues" evidence="1">
    <location>
        <begin position="362"/>
        <end position="375"/>
    </location>
</feature>
<dbReference type="AlphaFoldDB" id="A0A6J4NKR3"/>
<proteinExistence type="predicted"/>
<accession>A0A6J4NKR3</accession>
<reference evidence="2" key="1">
    <citation type="submission" date="2020-02" db="EMBL/GenBank/DDBJ databases">
        <authorList>
            <person name="Meier V. D."/>
        </authorList>
    </citation>
    <scope>NUCLEOTIDE SEQUENCE</scope>
    <source>
        <strain evidence="2">AVDCRST_MAG51</strain>
    </source>
</reference>
<feature type="compositionally biased region" description="Basic and acidic residues" evidence="1">
    <location>
        <begin position="131"/>
        <end position="140"/>
    </location>
</feature>
<feature type="compositionally biased region" description="Basic residues" evidence="1">
    <location>
        <begin position="183"/>
        <end position="204"/>
    </location>
</feature>
<organism evidence="2">
    <name type="scientific">uncultured Ramlibacter sp</name>
    <dbReference type="NCBI Taxonomy" id="260755"/>
    <lineage>
        <taxon>Bacteria</taxon>
        <taxon>Pseudomonadati</taxon>
        <taxon>Pseudomonadota</taxon>
        <taxon>Betaproteobacteria</taxon>
        <taxon>Burkholderiales</taxon>
        <taxon>Comamonadaceae</taxon>
        <taxon>Ramlibacter</taxon>
        <taxon>environmental samples</taxon>
    </lineage>
</organism>
<protein>
    <submittedName>
        <fullName evidence="2">Acetyl-CoA synthetase</fullName>
        <ecNumber evidence="2">6.2.1.1</ecNumber>
    </submittedName>
</protein>
<sequence>GGQSSQRQPRAPACRLRLAGAGALQHRRGVLHALGAAGGCRSAHRGAGPRPRARGRRADVRRAAGAGRSPQRPAGLAGRGARGPRGDRDAATLRDRGGLHGGVPARRRGHAAVDAVRTRGAGLPAAGQRSRGGDLRREFRGQPGVGAHRVPRAAHAGGRGRGGLAGRPGLRRRGGAPGGGLHGRAHQGRRRRRADLHQRHHRPAQRCADPAPRADRQPAGLRVQPELVRLRWPWQRIKRGRVLVARRLGLDRRADGRPAAHAVLRPPHRRLQRPLQPGAGVHADAAARRDPHLPLSHRAQGHDEGLPRAEAPVPPEAAGHDERRGGGGRCGVRLLPRPARRGGQRDVRPDRDELRGGQLLHERRHRRRPRLAGAR</sequence>
<keyword evidence="2" id="KW-0436">Ligase</keyword>
<dbReference type="GO" id="GO:0003987">
    <property type="term" value="F:acetate-CoA ligase activity"/>
    <property type="evidence" value="ECO:0007669"/>
    <property type="project" value="UniProtKB-EC"/>
</dbReference>
<feature type="non-terminal residue" evidence="2">
    <location>
        <position position="375"/>
    </location>
</feature>
<feature type="region of interest" description="Disordered" evidence="1">
    <location>
        <begin position="35"/>
        <end position="220"/>
    </location>
</feature>
<feature type="compositionally biased region" description="Basic and acidic residues" evidence="1">
    <location>
        <begin position="343"/>
        <end position="355"/>
    </location>
</feature>
<gene>
    <name evidence="2" type="ORF">AVDCRST_MAG51-384</name>
</gene>
<feature type="compositionally biased region" description="Low complexity" evidence="1">
    <location>
        <begin position="63"/>
        <end position="76"/>
    </location>
</feature>
<feature type="compositionally biased region" description="Gly residues" evidence="1">
    <location>
        <begin position="157"/>
        <end position="166"/>
    </location>
</feature>
<feature type="non-terminal residue" evidence="2">
    <location>
        <position position="1"/>
    </location>
</feature>
<dbReference type="EMBL" id="CADCUX010000098">
    <property type="protein sequence ID" value="CAA9390891.1"/>
    <property type="molecule type" value="Genomic_DNA"/>
</dbReference>
<dbReference type="EC" id="6.2.1.1" evidence="2"/>
<feature type="region of interest" description="Disordered" evidence="1">
    <location>
        <begin position="259"/>
        <end position="375"/>
    </location>
</feature>